<keyword evidence="4" id="KW-1185">Reference proteome</keyword>
<evidence type="ECO:0000259" key="2">
    <source>
        <dbReference type="Pfam" id="PF01425"/>
    </source>
</evidence>
<dbReference type="PANTHER" id="PTHR11895">
    <property type="entry name" value="TRANSAMIDASE"/>
    <property type="match status" value="1"/>
</dbReference>
<dbReference type="InterPro" id="IPR036928">
    <property type="entry name" value="AS_sf"/>
</dbReference>
<dbReference type="Gene3D" id="3.90.1300.10">
    <property type="entry name" value="Amidase signature (AS) domain"/>
    <property type="match status" value="1"/>
</dbReference>
<protein>
    <submittedName>
        <fullName evidence="3">Amidase</fullName>
    </submittedName>
</protein>
<dbReference type="Proteomes" id="UP000539350">
    <property type="component" value="Unassembled WGS sequence"/>
</dbReference>
<comment type="caution">
    <text evidence="3">The sequence shown here is derived from an EMBL/GenBank/DDBJ whole genome shotgun (WGS) entry which is preliminary data.</text>
</comment>
<dbReference type="AlphaFoldDB" id="A0A7W2TYC1"/>
<reference evidence="3 4" key="1">
    <citation type="submission" date="2020-07" db="EMBL/GenBank/DDBJ databases">
        <title>Halieaceae bacterium, F7430, whole genome shotgun sequencing project.</title>
        <authorList>
            <person name="Jiang S."/>
            <person name="Liu Z.W."/>
            <person name="Du Z.J."/>
        </authorList>
    </citation>
    <scope>NUCLEOTIDE SEQUENCE [LARGE SCALE GENOMIC DNA]</scope>
    <source>
        <strain evidence="3 4">F7430</strain>
    </source>
</reference>
<dbReference type="InterPro" id="IPR023631">
    <property type="entry name" value="Amidase_dom"/>
</dbReference>
<accession>A0A7W2TYC1</accession>
<evidence type="ECO:0000313" key="3">
    <source>
        <dbReference type="EMBL" id="MBA6414167.1"/>
    </source>
</evidence>
<organism evidence="3 4">
    <name type="scientific">Sediminihaliea albiluteola</name>
    <dbReference type="NCBI Taxonomy" id="2758564"/>
    <lineage>
        <taxon>Bacteria</taxon>
        <taxon>Pseudomonadati</taxon>
        <taxon>Pseudomonadota</taxon>
        <taxon>Gammaproteobacteria</taxon>
        <taxon>Cellvibrionales</taxon>
        <taxon>Halieaceae</taxon>
        <taxon>Sediminihaliea</taxon>
    </lineage>
</organism>
<dbReference type="RefSeq" id="WP_182174947.1">
    <property type="nucleotide sequence ID" value="NZ_JACFXU010000018.1"/>
</dbReference>
<dbReference type="Pfam" id="PF01425">
    <property type="entry name" value="Amidase"/>
    <property type="match status" value="1"/>
</dbReference>
<dbReference type="InterPro" id="IPR020556">
    <property type="entry name" value="Amidase_CS"/>
</dbReference>
<dbReference type="EMBL" id="JACFXU010000018">
    <property type="protein sequence ID" value="MBA6414167.1"/>
    <property type="molecule type" value="Genomic_DNA"/>
</dbReference>
<comment type="similarity">
    <text evidence="1">Belongs to the amidase family.</text>
</comment>
<feature type="domain" description="Amidase" evidence="2">
    <location>
        <begin position="67"/>
        <end position="491"/>
    </location>
</feature>
<dbReference type="PROSITE" id="PS00571">
    <property type="entry name" value="AMIDASES"/>
    <property type="match status" value="1"/>
</dbReference>
<dbReference type="GO" id="GO:0003824">
    <property type="term" value="F:catalytic activity"/>
    <property type="evidence" value="ECO:0007669"/>
    <property type="project" value="InterPro"/>
</dbReference>
<gene>
    <name evidence="3" type="ORF">H2508_13715</name>
</gene>
<dbReference type="InterPro" id="IPR006311">
    <property type="entry name" value="TAT_signal"/>
</dbReference>
<dbReference type="SUPFAM" id="SSF75304">
    <property type="entry name" value="Amidase signature (AS) enzymes"/>
    <property type="match status" value="1"/>
</dbReference>
<dbReference type="PANTHER" id="PTHR11895:SF7">
    <property type="entry name" value="GLUTAMYL-TRNA(GLN) AMIDOTRANSFERASE SUBUNIT A, MITOCHONDRIAL"/>
    <property type="match status" value="1"/>
</dbReference>
<dbReference type="InterPro" id="IPR000120">
    <property type="entry name" value="Amidase"/>
</dbReference>
<proteinExistence type="inferred from homology"/>
<name>A0A7W2TYC1_9GAMM</name>
<evidence type="ECO:0000256" key="1">
    <source>
        <dbReference type="ARBA" id="ARBA00009199"/>
    </source>
</evidence>
<evidence type="ECO:0000313" key="4">
    <source>
        <dbReference type="Proteomes" id="UP000539350"/>
    </source>
</evidence>
<sequence length="513" mass="54537">MSSNNDPNHLSRREVLRNGASLAAAAALPLSLNVSADSSGLSAAEYRQYDGLGLASLVRKGEVSALELLELAIAQTEALNPTLNCVVEKLYDHARQHIAAGLPEGPFAGVPFVLKDLGMMLEGTVTNNGSRFYAGAKASYTSTLVQRYQQAGLVIFGKSASPEFGATPTTESILFGDTPNPWRLSYTPGGSSGGSAAAVAAGILPLANATDGGGSIRIPASCCGLFGMKPSRGRTPQGPMVLDSDFSVAHAVTRSVRDCAALLDATSGPEPGQTVIAPASQSSFLSASQTPPPKLRIGLITVPVTHSPVDPECRKATANTARLCESLGHSVEEISLPVDPQEFFEGYGAISAAGTVNRVQQRERELGRSVTENDLEPINWFMYQRGRNNLAVDLHRGRMTVARVARSIALLQQDYDVLLSPTMATPPVKLGKLSLNQPYPDYEREAISFSAFTSLYNATGQPAMSLPLHWTPDGLPVGVMFAGRYGEEALLYQLAGQLEQAQPWFNRLPPSIV</sequence>
<dbReference type="PROSITE" id="PS51318">
    <property type="entry name" value="TAT"/>
    <property type="match status" value="1"/>
</dbReference>